<dbReference type="EnsemblMetazoa" id="XM_030975605">
    <property type="protein sequence ID" value="XP_030831465"/>
    <property type="gene ID" value="LOC585961"/>
</dbReference>
<dbReference type="InParanoid" id="A0A7M7SU30"/>
<name>A0A7M7SU30_STRPU</name>
<dbReference type="SUPFAM" id="SSF81321">
    <property type="entry name" value="Family A G protein-coupled receptor-like"/>
    <property type="match status" value="1"/>
</dbReference>
<dbReference type="GO" id="GO:0016907">
    <property type="term" value="F:G protein-coupled acetylcholine receptor activity"/>
    <property type="evidence" value="ECO:0000318"/>
    <property type="project" value="GO_Central"/>
</dbReference>
<evidence type="ECO:0000256" key="3">
    <source>
        <dbReference type="ARBA" id="ARBA00022692"/>
    </source>
</evidence>
<evidence type="ECO:0000259" key="11">
    <source>
        <dbReference type="PROSITE" id="PS50262"/>
    </source>
</evidence>
<dbReference type="PROSITE" id="PS50262">
    <property type="entry name" value="G_PROTEIN_RECEP_F1_2"/>
    <property type="match status" value="1"/>
</dbReference>
<evidence type="ECO:0000256" key="6">
    <source>
        <dbReference type="ARBA" id="ARBA00023136"/>
    </source>
</evidence>
<feature type="transmembrane region" description="Helical" evidence="10">
    <location>
        <begin position="58"/>
        <end position="84"/>
    </location>
</feature>
<evidence type="ECO:0000256" key="1">
    <source>
        <dbReference type="ARBA" id="ARBA00004651"/>
    </source>
</evidence>
<dbReference type="OrthoDB" id="10052220at2759"/>
<keyword evidence="6 10" id="KW-0472">Membrane</keyword>
<dbReference type="GO" id="GO:0007268">
    <property type="term" value="P:chemical synaptic transmission"/>
    <property type="evidence" value="ECO:0000318"/>
    <property type="project" value="GO_Central"/>
</dbReference>
<comment type="subcellular location">
    <subcellularLocation>
        <location evidence="1">Cell membrane</location>
        <topology evidence="1">Multi-pass membrane protein</topology>
    </subcellularLocation>
</comment>
<keyword evidence="7" id="KW-0675">Receptor</keyword>
<dbReference type="KEGG" id="spu:585961"/>
<evidence type="ECO:0000256" key="9">
    <source>
        <dbReference type="SAM" id="MobiDB-lite"/>
    </source>
</evidence>
<feature type="domain" description="G-protein coupled receptors family 1 profile" evidence="11">
    <location>
        <begin position="28"/>
        <end position="373"/>
    </location>
</feature>
<evidence type="ECO:0000256" key="7">
    <source>
        <dbReference type="ARBA" id="ARBA00023170"/>
    </source>
</evidence>
<dbReference type="PRINTS" id="PR00237">
    <property type="entry name" value="GPCRRHODOPSN"/>
</dbReference>
<evidence type="ECO:0000313" key="13">
    <source>
        <dbReference type="Proteomes" id="UP000007110"/>
    </source>
</evidence>
<evidence type="ECO:0000256" key="10">
    <source>
        <dbReference type="SAM" id="Phobius"/>
    </source>
</evidence>
<feature type="compositionally biased region" description="Low complexity" evidence="9">
    <location>
        <begin position="242"/>
        <end position="253"/>
    </location>
</feature>
<keyword evidence="2" id="KW-1003">Cell membrane</keyword>
<feature type="transmembrane region" description="Helical" evidence="10">
    <location>
        <begin position="356"/>
        <end position="376"/>
    </location>
</feature>
<dbReference type="PANTHER" id="PTHR24248">
    <property type="entry name" value="ADRENERGIC RECEPTOR-RELATED G-PROTEIN COUPLED RECEPTOR"/>
    <property type="match status" value="1"/>
</dbReference>
<keyword evidence="8" id="KW-0807">Transducer</keyword>
<proteinExistence type="predicted"/>
<dbReference type="GO" id="GO:0045202">
    <property type="term" value="C:synapse"/>
    <property type="evidence" value="ECO:0000318"/>
    <property type="project" value="GO_Central"/>
</dbReference>
<feature type="region of interest" description="Disordered" evidence="9">
    <location>
        <begin position="231"/>
        <end position="271"/>
    </location>
</feature>
<feature type="transmembrane region" description="Helical" evidence="10">
    <location>
        <begin position="189"/>
        <end position="214"/>
    </location>
</feature>
<dbReference type="RefSeq" id="XP_030831465.1">
    <property type="nucleotide sequence ID" value="XM_030975605.1"/>
</dbReference>
<accession>A0A7M7SU30</accession>
<feature type="transmembrane region" description="Helical" evidence="10">
    <location>
        <begin position="318"/>
        <end position="341"/>
    </location>
</feature>
<dbReference type="KEGG" id="spu:115920247"/>
<dbReference type="AlphaFoldDB" id="A0A7M7SU30"/>
<evidence type="ECO:0000256" key="8">
    <source>
        <dbReference type="ARBA" id="ARBA00023224"/>
    </source>
</evidence>
<reference evidence="12" key="2">
    <citation type="submission" date="2021-01" db="UniProtKB">
        <authorList>
            <consortium name="EnsemblMetazoa"/>
        </authorList>
    </citation>
    <scope>IDENTIFICATION</scope>
</reference>
<dbReference type="GO" id="GO:0030425">
    <property type="term" value="C:dendrite"/>
    <property type="evidence" value="ECO:0000318"/>
    <property type="project" value="GO_Central"/>
</dbReference>
<dbReference type="GeneID" id="115920247"/>
<dbReference type="EnsemblMetazoa" id="XM_030975606">
    <property type="protein sequence ID" value="XP_030831466"/>
    <property type="gene ID" value="LOC115920247"/>
</dbReference>
<keyword evidence="3 10" id="KW-0812">Transmembrane</keyword>
<dbReference type="RefSeq" id="XP_030831466.1">
    <property type="nucleotide sequence ID" value="XM_030975606.1"/>
</dbReference>
<keyword evidence="13" id="KW-1185">Reference proteome</keyword>
<reference evidence="13" key="1">
    <citation type="submission" date="2015-02" db="EMBL/GenBank/DDBJ databases">
        <title>Genome sequencing for Strongylocentrotus purpuratus.</title>
        <authorList>
            <person name="Murali S."/>
            <person name="Liu Y."/>
            <person name="Vee V."/>
            <person name="English A."/>
            <person name="Wang M."/>
            <person name="Skinner E."/>
            <person name="Han Y."/>
            <person name="Muzny D.M."/>
            <person name="Worley K.C."/>
            <person name="Gibbs R.A."/>
        </authorList>
    </citation>
    <scope>NUCLEOTIDE SEQUENCE</scope>
</reference>
<dbReference type="Gene3D" id="1.20.1070.10">
    <property type="entry name" value="Rhodopsin 7-helix transmembrane proteins"/>
    <property type="match status" value="1"/>
</dbReference>
<keyword evidence="5" id="KW-0297">G-protein coupled receptor</keyword>
<keyword evidence="4 10" id="KW-1133">Transmembrane helix</keyword>
<dbReference type="Proteomes" id="UP000007110">
    <property type="component" value="Unassembled WGS sequence"/>
</dbReference>
<evidence type="ECO:0000256" key="5">
    <source>
        <dbReference type="ARBA" id="ARBA00023040"/>
    </source>
</evidence>
<evidence type="ECO:0000256" key="4">
    <source>
        <dbReference type="ARBA" id="ARBA00022989"/>
    </source>
</evidence>
<feature type="transmembrane region" description="Helical" evidence="10">
    <location>
        <begin position="139"/>
        <end position="163"/>
    </location>
</feature>
<dbReference type="InterPro" id="IPR017452">
    <property type="entry name" value="GPCR_Rhodpsn_7TM"/>
</dbReference>
<protein>
    <recommendedName>
        <fullName evidence="11">G-protein coupled receptors family 1 profile domain-containing protein</fullName>
    </recommendedName>
</protein>
<dbReference type="Pfam" id="PF00001">
    <property type="entry name" value="7tm_1"/>
    <property type="match status" value="1"/>
</dbReference>
<feature type="compositionally biased region" description="Polar residues" evidence="9">
    <location>
        <begin position="260"/>
        <end position="271"/>
    </location>
</feature>
<evidence type="ECO:0000256" key="2">
    <source>
        <dbReference type="ARBA" id="ARBA00022475"/>
    </source>
</evidence>
<sequence>MTTVDINDHDLKPIGLVSPDPVMGTISGILVVMMVLANLVNVPFFIKGDGTCLKPATLYIIGLMVADLGIALVCQTMMTVIVYLGRWPFSYISCSIYNFFRLILENTGVWIMVLISLDKLQLLCYDYPRYVRVKRKPRIIFEIMMTFFTPMLFHLGGIIVWILTTTSEERAADHSPDCQDIPAEVDIPFVVLGATVNIFIPGLTIMIINSVVFYKIKQRLKKRSKIGNGLVATAQNNRREPSSSQGTSSQSFSYAKKGPRQTNPTDTRNRHATTTMNAVTINSVTDVSAASAAARGNHNILAKKNYLDTEYRRYIRPAVTLAGLVATFSICWFPLAIYHIYVHVFCPSCFDITTQLWLRCLMYANSALNPFIYMATNRKIRKFHAKMFQKVFSSRTVQWE</sequence>
<dbReference type="InterPro" id="IPR000276">
    <property type="entry name" value="GPCR_Rhodpsn"/>
</dbReference>
<dbReference type="GO" id="GO:0007187">
    <property type="term" value="P:G protein-coupled receptor signaling pathway, coupled to cyclic nucleotide second messenger"/>
    <property type="evidence" value="ECO:0000318"/>
    <property type="project" value="GO_Central"/>
</dbReference>
<organism evidence="12 13">
    <name type="scientific">Strongylocentrotus purpuratus</name>
    <name type="common">Purple sea urchin</name>
    <dbReference type="NCBI Taxonomy" id="7668"/>
    <lineage>
        <taxon>Eukaryota</taxon>
        <taxon>Metazoa</taxon>
        <taxon>Echinodermata</taxon>
        <taxon>Eleutherozoa</taxon>
        <taxon>Echinozoa</taxon>
        <taxon>Echinoidea</taxon>
        <taxon>Euechinoidea</taxon>
        <taxon>Echinacea</taxon>
        <taxon>Camarodonta</taxon>
        <taxon>Echinidea</taxon>
        <taxon>Strongylocentrotidae</taxon>
        <taxon>Strongylocentrotus</taxon>
    </lineage>
</organism>
<evidence type="ECO:0000313" key="12">
    <source>
        <dbReference type="EnsemblMetazoa" id="XP_030831465"/>
    </source>
</evidence>
<feature type="transmembrane region" description="Helical" evidence="10">
    <location>
        <begin position="96"/>
        <end position="118"/>
    </location>
</feature>
<dbReference type="GO" id="GO:0005886">
    <property type="term" value="C:plasma membrane"/>
    <property type="evidence" value="ECO:0000318"/>
    <property type="project" value="GO_Central"/>
</dbReference>
<dbReference type="GO" id="GO:0007197">
    <property type="term" value="P:adenylate cyclase-inhibiting G protein-coupled acetylcholine receptor signaling pathway"/>
    <property type="evidence" value="ECO:0000318"/>
    <property type="project" value="GO_Central"/>
</dbReference>
<feature type="transmembrane region" description="Helical" evidence="10">
    <location>
        <begin position="22"/>
        <end position="46"/>
    </location>
</feature>
<dbReference type="GeneID" id="585961"/>
<dbReference type="OMA" id="MTRYIRP"/>